<keyword evidence="2" id="KW-1185">Reference proteome</keyword>
<dbReference type="AlphaFoldDB" id="T0HJL9"/>
<proteinExistence type="predicted"/>
<sequence>MATAYFNEAGSLICLIDGECQAPENAAHSANVADGTNPNDIYFDAAEMTVNLKAELPISVAFNHVGNIPSGATIMFGDDHVTVDDGTLEFDADVFETVLIYVDHPRHKAAYFEVPTGPLEGE</sequence>
<organism evidence="1 2">
    <name type="scientific">Sphingobium lactosutens DS20</name>
    <dbReference type="NCBI Taxonomy" id="1331060"/>
    <lineage>
        <taxon>Bacteria</taxon>
        <taxon>Pseudomonadati</taxon>
        <taxon>Pseudomonadota</taxon>
        <taxon>Alphaproteobacteria</taxon>
        <taxon>Sphingomonadales</taxon>
        <taxon>Sphingomonadaceae</taxon>
        <taxon>Sphingobium</taxon>
    </lineage>
</organism>
<evidence type="ECO:0000313" key="1">
    <source>
        <dbReference type="EMBL" id="EQB12318.1"/>
    </source>
</evidence>
<comment type="caution">
    <text evidence="1">The sequence shown here is derived from an EMBL/GenBank/DDBJ whole genome shotgun (WGS) entry which is preliminary data.</text>
</comment>
<dbReference type="OrthoDB" id="105077at2"/>
<reference evidence="1 2" key="1">
    <citation type="journal article" date="2013" name="Genome Announc.">
        <title>Draft Genome Sequence of Sphingobium lactosutens Strain DS20T, Isolated from a Hexachlorocyclohexane Dumpsite.</title>
        <authorList>
            <person name="Kumar R."/>
            <person name="Dwivedi V."/>
            <person name="Negi V."/>
            <person name="Khurana J.P."/>
            <person name="Lal R."/>
        </authorList>
    </citation>
    <scope>NUCLEOTIDE SEQUENCE [LARGE SCALE GENOMIC DNA]</scope>
    <source>
        <strain evidence="1 2">DS20</strain>
    </source>
</reference>
<dbReference type="EMBL" id="ATDP01000103">
    <property type="protein sequence ID" value="EQB12318.1"/>
    <property type="molecule type" value="Genomic_DNA"/>
</dbReference>
<accession>T0HJL9</accession>
<gene>
    <name evidence="1" type="ORF">RLDS_19410</name>
</gene>
<dbReference type="PATRIC" id="fig|1331060.3.peg.3751"/>
<name>T0HJL9_9SPHN</name>
<evidence type="ECO:0000313" key="2">
    <source>
        <dbReference type="Proteomes" id="UP000015531"/>
    </source>
</evidence>
<dbReference type="Proteomes" id="UP000015531">
    <property type="component" value="Unassembled WGS sequence"/>
</dbReference>
<protein>
    <submittedName>
        <fullName evidence="1">Uncharacterized protein</fullName>
    </submittedName>
</protein>
<dbReference type="RefSeq" id="WP_021227433.1">
    <property type="nucleotide sequence ID" value="NZ_ATDP01000103.1"/>
</dbReference>